<comment type="caution">
    <text evidence="2">The sequence shown here is derived from an EMBL/GenBank/DDBJ whole genome shotgun (WGS) entry which is preliminary data.</text>
</comment>
<evidence type="ECO:0000313" key="3">
    <source>
        <dbReference type="Proteomes" id="UP000244722"/>
    </source>
</evidence>
<proteinExistence type="predicted"/>
<reference evidence="2 3" key="1">
    <citation type="submission" date="2017-04" db="EMBL/GenBank/DDBJ databases">
        <title>Draft genome sequence of Tuber borchii Vittad., a whitish edible truffle.</title>
        <authorList>
            <consortium name="DOE Joint Genome Institute"/>
            <person name="Murat C."/>
            <person name="Kuo A."/>
            <person name="Barry K.W."/>
            <person name="Clum A."/>
            <person name="Dockter R.B."/>
            <person name="Fauchery L."/>
            <person name="Iotti M."/>
            <person name="Kohler A."/>
            <person name="Labutti K."/>
            <person name="Lindquist E.A."/>
            <person name="Lipzen A."/>
            <person name="Ohm R.A."/>
            <person name="Wang M."/>
            <person name="Grigoriev I.V."/>
            <person name="Zambonelli A."/>
            <person name="Martin F.M."/>
        </authorList>
    </citation>
    <scope>NUCLEOTIDE SEQUENCE [LARGE SCALE GENOMIC DNA]</scope>
    <source>
        <strain evidence="2 3">Tbo3840</strain>
    </source>
</reference>
<keyword evidence="1" id="KW-0472">Membrane</keyword>
<evidence type="ECO:0000256" key="1">
    <source>
        <dbReference type="SAM" id="Phobius"/>
    </source>
</evidence>
<feature type="transmembrane region" description="Helical" evidence="1">
    <location>
        <begin position="6"/>
        <end position="31"/>
    </location>
</feature>
<accession>A0A2T7A856</accession>
<keyword evidence="1" id="KW-0812">Transmembrane</keyword>
<evidence type="ECO:0000313" key="2">
    <source>
        <dbReference type="EMBL" id="PUU83909.1"/>
    </source>
</evidence>
<organism evidence="2 3">
    <name type="scientific">Tuber borchii</name>
    <name type="common">White truffle</name>
    <dbReference type="NCBI Taxonomy" id="42251"/>
    <lineage>
        <taxon>Eukaryota</taxon>
        <taxon>Fungi</taxon>
        <taxon>Dikarya</taxon>
        <taxon>Ascomycota</taxon>
        <taxon>Pezizomycotina</taxon>
        <taxon>Pezizomycetes</taxon>
        <taxon>Pezizales</taxon>
        <taxon>Tuberaceae</taxon>
        <taxon>Tuber</taxon>
    </lineage>
</organism>
<gene>
    <name evidence="2" type="ORF">B9Z19DRAFT_1071530</name>
</gene>
<dbReference type="Proteomes" id="UP000244722">
    <property type="component" value="Unassembled WGS sequence"/>
</dbReference>
<keyword evidence="1" id="KW-1133">Transmembrane helix</keyword>
<keyword evidence="3" id="KW-1185">Reference proteome</keyword>
<name>A0A2T7A856_TUBBO</name>
<dbReference type="EMBL" id="NESQ01000006">
    <property type="protein sequence ID" value="PUU83909.1"/>
    <property type="molecule type" value="Genomic_DNA"/>
</dbReference>
<feature type="transmembrane region" description="Helical" evidence="1">
    <location>
        <begin position="51"/>
        <end position="68"/>
    </location>
</feature>
<sequence length="70" mass="8311">MLFGYFSYAFCFCLIFLFCFFALLFCLDLFLPDFLITGYCVLNTPYIPRHLHLSTNVCFVYSFIVYSLKN</sequence>
<dbReference type="AlphaFoldDB" id="A0A2T7A856"/>
<protein>
    <submittedName>
        <fullName evidence="2">Uncharacterized protein</fullName>
    </submittedName>
</protein>